<keyword evidence="1" id="KW-1133">Transmembrane helix</keyword>
<keyword evidence="1" id="KW-0472">Membrane</keyword>
<reference evidence="2 3" key="1">
    <citation type="submission" date="2021-01" db="EMBL/GenBank/DDBJ databases">
        <title>Whole genome shotgun sequence of Catellatospora coxensis NBRC 107359.</title>
        <authorList>
            <person name="Komaki H."/>
            <person name="Tamura T."/>
        </authorList>
    </citation>
    <scope>NUCLEOTIDE SEQUENCE [LARGE SCALE GENOMIC DNA]</scope>
    <source>
        <strain evidence="2 3">NBRC 107359</strain>
    </source>
</reference>
<keyword evidence="1" id="KW-0812">Transmembrane</keyword>
<keyword evidence="3" id="KW-1185">Reference proteome</keyword>
<evidence type="ECO:0000256" key="1">
    <source>
        <dbReference type="SAM" id="Phobius"/>
    </source>
</evidence>
<dbReference type="AlphaFoldDB" id="A0A8J3KLS8"/>
<dbReference type="Proteomes" id="UP000630887">
    <property type="component" value="Unassembled WGS sequence"/>
</dbReference>
<accession>A0A8J3KLS8</accession>
<evidence type="ECO:0000313" key="2">
    <source>
        <dbReference type="EMBL" id="GIG03365.1"/>
    </source>
</evidence>
<comment type="caution">
    <text evidence="2">The sequence shown here is derived from an EMBL/GenBank/DDBJ whole genome shotgun (WGS) entry which is preliminary data.</text>
</comment>
<gene>
    <name evidence="2" type="ORF">Cco03nite_00650</name>
</gene>
<feature type="transmembrane region" description="Helical" evidence="1">
    <location>
        <begin position="21"/>
        <end position="39"/>
    </location>
</feature>
<protein>
    <submittedName>
        <fullName evidence="2">Uncharacterized protein</fullName>
    </submittedName>
</protein>
<evidence type="ECO:0000313" key="3">
    <source>
        <dbReference type="Proteomes" id="UP000630887"/>
    </source>
</evidence>
<dbReference type="RefSeq" id="WP_203687848.1">
    <property type="nucleotide sequence ID" value="NZ_BAAALC010000019.1"/>
</dbReference>
<proteinExistence type="predicted"/>
<name>A0A8J3KLS8_9ACTN</name>
<organism evidence="2 3">
    <name type="scientific">Catellatospora coxensis</name>
    <dbReference type="NCBI Taxonomy" id="310354"/>
    <lineage>
        <taxon>Bacteria</taxon>
        <taxon>Bacillati</taxon>
        <taxon>Actinomycetota</taxon>
        <taxon>Actinomycetes</taxon>
        <taxon>Micromonosporales</taxon>
        <taxon>Micromonosporaceae</taxon>
        <taxon>Catellatospora</taxon>
    </lineage>
</organism>
<dbReference type="EMBL" id="BONI01000001">
    <property type="protein sequence ID" value="GIG03365.1"/>
    <property type="molecule type" value="Genomic_DNA"/>
</dbReference>
<sequence>MNGRLAGETGRQAWWRRHRRTVAGIALLGIGVGLFTAYLRGGSAQIMPPAPGAVCPLLRAELLDLLVPGRSVSTLENDRNDETLSAWCIVQRPEDDGEDASLMVGVINVGRAEGEDPVTRARRHFNRQFAANRERFPLDGLGEQAGYWSELGPAGRIYLTVRVGARLVHVQYRNTMVGPERSREAAVLAAREVLAKL</sequence>